<dbReference type="Pfam" id="PF01753">
    <property type="entry name" value="zf-MYND"/>
    <property type="match status" value="1"/>
</dbReference>
<dbReference type="Proteomes" id="UP001165065">
    <property type="component" value="Unassembled WGS sequence"/>
</dbReference>
<protein>
    <recommendedName>
        <fullName evidence="6">MYND-type domain-containing protein</fullName>
    </recommendedName>
</protein>
<keyword evidence="8" id="KW-1185">Reference proteome</keyword>
<evidence type="ECO:0000256" key="3">
    <source>
        <dbReference type="ARBA" id="ARBA00022833"/>
    </source>
</evidence>
<dbReference type="OrthoDB" id="553359at2759"/>
<feature type="compositionally biased region" description="Low complexity" evidence="5">
    <location>
        <begin position="1"/>
        <end position="15"/>
    </location>
</feature>
<gene>
    <name evidence="7" type="ORF">TrCOL_g62</name>
</gene>
<evidence type="ECO:0000259" key="6">
    <source>
        <dbReference type="PROSITE" id="PS50865"/>
    </source>
</evidence>
<evidence type="ECO:0000313" key="8">
    <source>
        <dbReference type="Proteomes" id="UP001165065"/>
    </source>
</evidence>
<dbReference type="GO" id="GO:0008270">
    <property type="term" value="F:zinc ion binding"/>
    <property type="evidence" value="ECO:0007669"/>
    <property type="project" value="UniProtKB-KW"/>
</dbReference>
<dbReference type="CDD" id="cd20404">
    <property type="entry name" value="Tudor_Agenet_AtEML-like"/>
    <property type="match status" value="1"/>
</dbReference>
<comment type="caution">
    <text evidence="7">The sequence shown here is derived from an EMBL/GenBank/DDBJ whole genome shotgun (WGS) entry which is preliminary data.</text>
</comment>
<accession>A0A9W7L8E4</accession>
<evidence type="ECO:0000256" key="2">
    <source>
        <dbReference type="ARBA" id="ARBA00022771"/>
    </source>
</evidence>
<dbReference type="Gene3D" id="2.30.30.140">
    <property type="match status" value="1"/>
</dbReference>
<name>A0A9W7L8E4_9STRA</name>
<dbReference type="Gene3D" id="1.25.40.20">
    <property type="entry name" value="Ankyrin repeat-containing domain"/>
    <property type="match status" value="1"/>
</dbReference>
<keyword evidence="3" id="KW-0862">Zinc</keyword>
<dbReference type="PROSITE" id="PS50865">
    <property type="entry name" value="ZF_MYND_2"/>
    <property type="match status" value="1"/>
</dbReference>
<dbReference type="SUPFAM" id="SSF48403">
    <property type="entry name" value="Ankyrin repeat"/>
    <property type="match status" value="1"/>
</dbReference>
<evidence type="ECO:0000256" key="1">
    <source>
        <dbReference type="ARBA" id="ARBA00022723"/>
    </source>
</evidence>
<dbReference type="Gene3D" id="6.10.140.2220">
    <property type="match status" value="1"/>
</dbReference>
<evidence type="ECO:0000313" key="7">
    <source>
        <dbReference type="EMBL" id="GMI40286.1"/>
    </source>
</evidence>
<dbReference type="InterPro" id="IPR002110">
    <property type="entry name" value="Ankyrin_rpt"/>
</dbReference>
<keyword evidence="1" id="KW-0479">Metal-binding</keyword>
<proteinExistence type="predicted"/>
<feature type="region of interest" description="Disordered" evidence="5">
    <location>
        <begin position="1"/>
        <end position="21"/>
    </location>
</feature>
<dbReference type="SMART" id="SM00248">
    <property type="entry name" value="ANK"/>
    <property type="match status" value="3"/>
</dbReference>
<feature type="domain" description="MYND-type" evidence="6">
    <location>
        <begin position="282"/>
        <end position="323"/>
    </location>
</feature>
<organism evidence="7 8">
    <name type="scientific">Triparma columacea</name>
    <dbReference type="NCBI Taxonomy" id="722753"/>
    <lineage>
        <taxon>Eukaryota</taxon>
        <taxon>Sar</taxon>
        <taxon>Stramenopiles</taxon>
        <taxon>Ochrophyta</taxon>
        <taxon>Bolidophyceae</taxon>
        <taxon>Parmales</taxon>
        <taxon>Triparmaceae</taxon>
        <taxon>Triparma</taxon>
    </lineage>
</organism>
<dbReference type="AlphaFoldDB" id="A0A9W7L8E4"/>
<sequence>MESQSEVQSSHNSSETTNVAVSSWGDLTDGQKLCLHWTGEQDWDRIKGYAKEHGPEVLLGVYTVLVDEKWGVASILNFASQYDNVAMVKFTLEAGFNNKEAMYTAADVSIKNSDNSTILRLLLEHGLDPNMDLRVEGMDEGIYNLLVSATTVGQIDHAIALLDHGANVNKTVVDRNGDVFSPLSFTMEYGAHDMLRLFLTRGAIPTTNDVLHVFRHCLAACKGEHPRLSRDVAIKMFATFLHLGKPDSDVVRDKFNSVHPSYSDPTITNITKHYLQGRPFCCFICEALTTKSRDKLLVCPCRNVAYCSKECQVKHWREHKVQCTGPLNERGESEAMVKERSKTEKVEEREEERAFSESDVGRRVRVIWGVDEAYEGNVDTFNHENGQAHVLYDDGDEEWLNPEDPDTKYEFLSEKTGKGVKGGGADVGVAAGAVATGKNGKKGKKGKKGKENLDPESLRFRVGDKVQCRIGSDPVTGWGNGTVTQLFYRKNKWPLGQVAPYKISLEDGTNIFAPQDIPDVIRKPPS</sequence>
<dbReference type="SUPFAM" id="SSF144232">
    <property type="entry name" value="HIT/MYND zinc finger-like"/>
    <property type="match status" value="1"/>
</dbReference>
<reference evidence="8" key="1">
    <citation type="journal article" date="2023" name="Commun. Biol.">
        <title>Genome analysis of Parmales, the sister group of diatoms, reveals the evolutionary specialization of diatoms from phago-mixotrophs to photoautotrophs.</title>
        <authorList>
            <person name="Ban H."/>
            <person name="Sato S."/>
            <person name="Yoshikawa S."/>
            <person name="Yamada K."/>
            <person name="Nakamura Y."/>
            <person name="Ichinomiya M."/>
            <person name="Sato N."/>
            <person name="Blanc-Mathieu R."/>
            <person name="Endo H."/>
            <person name="Kuwata A."/>
            <person name="Ogata H."/>
        </authorList>
    </citation>
    <scope>NUCLEOTIDE SEQUENCE [LARGE SCALE GENOMIC DNA]</scope>
</reference>
<evidence type="ECO:0000256" key="5">
    <source>
        <dbReference type="SAM" id="MobiDB-lite"/>
    </source>
</evidence>
<evidence type="ECO:0000256" key="4">
    <source>
        <dbReference type="PROSITE-ProRule" id="PRU00134"/>
    </source>
</evidence>
<dbReference type="EMBL" id="BRYA01000124">
    <property type="protein sequence ID" value="GMI40286.1"/>
    <property type="molecule type" value="Genomic_DNA"/>
</dbReference>
<dbReference type="InterPro" id="IPR036770">
    <property type="entry name" value="Ankyrin_rpt-contain_sf"/>
</dbReference>
<keyword evidence="2 4" id="KW-0863">Zinc-finger</keyword>
<dbReference type="InterPro" id="IPR002893">
    <property type="entry name" value="Znf_MYND"/>
</dbReference>